<sequence>MGSAGGLSFWWDDNIDLEENEACWNFLEGVLRYTDLPWLCGGDFNEILWSFEKKGGFEQPSNRPCYLHNFMKKAGLIDLGYQGSSFTWRAHRQNGIFVQERLDRVLGNLPWQESWPSTSISHHPAIGSDNNPLVLETTMYHKNHIRQFKFDGPWIYKWKAKLQHCTTLLQKWSREKFSNNKKRMEALHTELNEKQLRWDENHAEIRRITQEITETGVREEQYWHQWSRIKWLSKGDANTAFFHQSTLAHRRQNCILRIKGDDGRWHVGEQAIRRVFEEHFKNLFTSEAQFINGDILDCVDSVISQTTNDNLL</sequence>
<evidence type="ECO:0000313" key="1">
    <source>
        <dbReference type="EMBL" id="CAB4302414.1"/>
    </source>
</evidence>
<organism evidence="1 2">
    <name type="scientific">Prunus armeniaca</name>
    <name type="common">Apricot</name>
    <name type="synonym">Armeniaca vulgaris</name>
    <dbReference type="NCBI Taxonomy" id="36596"/>
    <lineage>
        <taxon>Eukaryota</taxon>
        <taxon>Viridiplantae</taxon>
        <taxon>Streptophyta</taxon>
        <taxon>Embryophyta</taxon>
        <taxon>Tracheophyta</taxon>
        <taxon>Spermatophyta</taxon>
        <taxon>Magnoliopsida</taxon>
        <taxon>eudicotyledons</taxon>
        <taxon>Gunneridae</taxon>
        <taxon>Pentapetalae</taxon>
        <taxon>rosids</taxon>
        <taxon>fabids</taxon>
        <taxon>Rosales</taxon>
        <taxon>Rosaceae</taxon>
        <taxon>Amygdaloideae</taxon>
        <taxon>Amygdaleae</taxon>
        <taxon>Prunus</taxon>
    </lineage>
</organism>
<evidence type="ECO:0000313" key="2">
    <source>
        <dbReference type="Proteomes" id="UP000507245"/>
    </source>
</evidence>
<dbReference type="AlphaFoldDB" id="A0A6J5WT87"/>
<dbReference type="EMBL" id="CAEKKB010000003">
    <property type="protein sequence ID" value="CAB4302414.1"/>
    <property type="molecule type" value="Genomic_DNA"/>
</dbReference>
<dbReference type="Gene3D" id="3.60.10.10">
    <property type="entry name" value="Endonuclease/exonuclease/phosphatase"/>
    <property type="match status" value="1"/>
</dbReference>
<protein>
    <recommendedName>
        <fullName evidence="3">Endonuclease/exonuclease/phosphatase domain-containing protein</fullName>
    </recommendedName>
</protein>
<dbReference type="Proteomes" id="UP000507245">
    <property type="component" value="Unassembled WGS sequence"/>
</dbReference>
<dbReference type="PANTHER" id="PTHR33710:SF77">
    <property type="entry name" value="DNASE I-LIKE SUPERFAMILY PROTEIN"/>
    <property type="match status" value="1"/>
</dbReference>
<dbReference type="SUPFAM" id="SSF56219">
    <property type="entry name" value="DNase I-like"/>
    <property type="match status" value="1"/>
</dbReference>
<dbReference type="OrthoDB" id="1741517at2759"/>
<evidence type="ECO:0008006" key="3">
    <source>
        <dbReference type="Google" id="ProtNLM"/>
    </source>
</evidence>
<dbReference type="PANTHER" id="PTHR33710">
    <property type="entry name" value="BNAC02G09200D PROTEIN"/>
    <property type="match status" value="1"/>
</dbReference>
<proteinExistence type="predicted"/>
<dbReference type="InterPro" id="IPR036691">
    <property type="entry name" value="Endo/exonu/phosph_ase_sf"/>
</dbReference>
<keyword evidence="2" id="KW-1185">Reference proteome</keyword>
<name>A0A6J5WT87_PRUAR</name>
<accession>A0A6J5WT87</accession>
<gene>
    <name evidence="1" type="ORF">ORAREDHAP_LOCUS18185</name>
</gene>
<reference evidence="2" key="1">
    <citation type="journal article" date="2020" name="Genome Biol.">
        <title>Gamete binning: chromosome-level and haplotype-resolved genome assembly enabled by high-throughput single-cell sequencing of gamete genomes.</title>
        <authorList>
            <person name="Campoy J.A."/>
            <person name="Sun H."/>
            <person name="Goel M."/>
            <person name="Jiao W.-B."/>
            <person name="Folz-Donahue K."/>
            <person name="Wang N."/>
            <person name="Rubio M."/>
            <person name="Liu C."/>
            <person name="Kukat C."/>
            <person name="Ruiz D."/>
            <person name="Huettel B."/>
            <person name="Schneeberger K."/>
        </authorList>
    </citation>
    <scope>NUCLEOTIDE SEQUENCE [LARGE SCALE GENOMIC DNA]</scope>
    <source>
        <strain evidence="2">cv. Rojo Pasion</strain>
    </source>
</reference>